<protein>
    <submittedName>
        <fullName evidence="1">Uncharacterized protein</fullName>
    </submittedName>
</protein>
<comment type="caution">
    <text evidence="1">The sequence shown here is derived from an EMBL/GenBank/DDBJ whole genome shotgun (WGS) entry which is preliminary data.</text>
</comment>
<sequence>MFNPELMKGTSPGARGGVMSGSGWSNGDVFLAYLKTHFREHVSARGPQQSVLV</sequence>
<evidence type="ECO:0000313" key="1">
    <source>
        <dbReference type="EMBL" id="KAH3854392.1"/>
    </source>
</evidence>
<dbReference type="EMBL" id="JAIWYP010000003">
    <property type="protein sequence ID" value="KAH3854392.1"/>
    <property type="molecule type" value="Genomic_DNA"/>
</dbReference>
<proteinExistence type="predicted"/>
<accession>A0A9D4L9B8</accession>
<reference evidence="1" key="2">
    <citation type="submission" date="2020-11" db="EMBL/GenBank/DDBJ databases">
        <authorList>
            <person name="McCartney M.A."/>
            <person name="Auch B."/>
            <person name="Kono T."/>
            <person name="Mallez S."/>
            <person name="Becker A."/>
            <person name="Gohl D.M."/>
            <person name="Silverstein K.A.T."/>
            <person name="Koren S."/>
            <person name="Bechman K.B."/>
            <person name="Herman A."/>
            <person name="Abrahante J.E."/>
            <person name="Garbe J."/>
        </authorList>
    </citation>
    <scope>NUCLEOTIDE SEQUENCE</scope>
    <source>
        <strain evidence="1">Duluth1</strain>
        <tissue evidence="1">Whole animal</tissue>
    </source>
</reference>
<keyword evidence="2" id="KW-1185">Reference proteome</keyword>
<gene>
    <name evidence="1" type="ORF">DPMN_096933</name>
</gene>
<evidence type="ECO:0000313" key="2">
    <source>
        <dbReference type="Proteomes" id="UP000828390"/>
    </source>
</evidence>
<organism evidence="1 2">
    <name type="scientific">Dreissena polymorpha</name>
    <name type="common">Zebra mussel</name>
    <name type="synonym">Mytilus polymorpha</name>
    <dbReference type="NCBI Taxonomy" id="45954"/>
    <lineage>
        <taxon>Eukaryota</taxon>
        <taxon>Metazoa</taxon>
        <taxon>Spiralia</taxon>
        <taxon>Lophotrochozoa</taxon>
        <taxon>Mollusca</taxon>
        <taxon>Bivalvia</taxon>
        <taxon>Autobranchia</taxon>
        <taxon>Heteroconchia</taxon>
        <taxon>Euheterodonta</taxon>
        <taxon>Imparidentia</taxon>
        <taxon>Neoheterodontei</taxon>
        <taxon>Myida</taxon>
        <taxon>Dreissenoidea</taxon>
        <taxon>Dreissenidae</taxon>
        <taxon>Dreissena</taxon>
    </lineage>
</organism>
<dbReference type="AlphaFoldDB" id="A0A9D4L9B8"/>
<dbReference type="Proteomes" id="UP000828390">
    <property type="component" value="Unassembled WGS sequence"/>
</dbReference>
<name>A0A9D4L9B8_DREPO</name>
<reference evidence="1" key="1">
    <citation type="journal article" date="2019" name="bioRxiv">
        <title>The Genome of the Zebra Mussel, Dreissena polymorpha: A Resource for Invasive Species Research.</title>
        <authorList>
            <person name="McCartney M.A."/>
            <person name="Auch B."/>
            <person name="Kono T."/>
            <person name="Mallez S."/>
            <person name="Zhang Y."/>
            <person name="Obille A."/>
            <person name="Becker A."/>
            <person name="Abrahante J.E."/>
            <person name="Garbe J."/>
            <person name="Badalamenti J.P."/>
            <person name="Herman A."/>
            <person name="Mangelson H."/>
            <person name="Liachko I."/>
            <person name="Sullivan S."/>
            <person name="Sone E.D."/>
            <person name="Koren S."/>
            <person name="Silverstein K.A.T."/>
            <person name="Beckman K.B."/>
            <person name="Gohl D.M."/>
        </authorList>
    </citation>
    <scope>NUCLEOTIDE SEQUENCE</scope>
    <source>
        <strain evidence="1">Duluth1</strain>
        <tissue evidence="1">Whole animal</tissue>
    </source>
</reference>